<dbReference type="HOGENOM" id="CLU_000288_2_6_1"/>
<dbReference type="GO" id="GO:0005737">
    <property type="term" value="C:cytoplasm"/>
    <property type="evidence" value="ECO:0000318"/>
    <property type="project" value="GO_Central"/>
</dbReference>
<feature type="region of interest" description="Disordered" evidence="11">
    <location>
        <begin position="424"/>
        <end position="445"/>
    </location>
</feature>
<dbReference type="STRING" id="13333.W1PED6"/>
<evidence type="ECO:0000256" key="10">
    <source>
        <dbReference type="PROSITE-ProRule" id="PRU10141"/>
    </source>
</evidence>
<evidence type="ECO:0000256" key="5">
    <source>
        <dbReference type="ARBA" id="ARBA00022741"/>
    </source>
</evidence>
<dbReference type="InterPro" id="IPR011009">
    <property type="entry name" value="Kinase-like_dom_sf"/>
</dbReference>
<dbReference type="PANTHER" id="PTHR48016">
    <property type="entry name" value="MAP KINASE KINASE KINASE SSK2-RELATED-RELATED"/>
    <property type="match status" value="1"/>
</dbReference>
<keyword evidence="3" id="KW-0723">Serine/threonine-protein kinase</keyword>
<feature type="region of interest" description="Disordered" evidence="11">
    <location>
        <begin position="286"/>
        <end position="309"/>
    </location>
</feature>
<feature type="domain" description="Protein kinase" evidence="12">
    <location>
        <begin position="463"/>
        <end position="716"/>
    </location>
</feature>
<keyword evidence="6" id="KW-0418">Kinase</keyword>
<feature type="compositionally biased region" description="Basic and acidic residues" evidence="11">
    <location>
        <begin position="246"/>
        <end position="258"/>
    </location>
</feature>
<reference evidence="14" key="1">
    <citation type="journal article" date="2013" name="Science">
        <title>The Amborella genome and the evolution of flowering plants.</title>
        <authorList>
            <consortium name="Amborella Genome Project"/>
        </authorList>
    </citation>
    <scope>NUCLEOTIDE SEQUENCE [LARGE SCALE GENOMIC DNA]</scope>
</reference>
<evidence type="ECO:0000256" key="4">
    <source>
        <dbReference type="ARBA" id="ARBA00022679"/>
    </source>
</evidence>
<feature type="compositionally biased region" description="Basic and acidic residues" evidence="11">
    <location>
        <begin position="8"/>
        <end position="22"/>
    </location>
</feature>
<dbReference type="eggNOG" id="KOG0198">
    <property type="taxonomic scope" value="Eukaryota"/>
</dbReference>
<dbReference type="GO" id="GO:0005524">
    <property type="term" value="F:ATP binding"/>
    <property type="evidence" value="ECO:0007669"/>
    <property type="project" value="UniProtKB-UniRule"/>
</dbReference>
<evidence type="ECO:0000313" key="14">
    <source>
        <dbReference type="Proteomes" id="UP000017836"/>
    </source>
</evidence>
<evidence type="ECO:0000256" key="11">
    <source>
        <dbReference type="SAM" id="MobiDB-lite"/>
    </source>
</evidence>
<dbReference type="FunFam" id="3.30.200.20:FF:000713">
    <property type="entry name" value="Mitogen-activated protein kinase 1, putative, expressed"/>
    <property type="match status" value="1"/>
</dbReference>
<dbReference type="InterPro" id="IPR050538">
    <property type="entry name" value="MAP_kinase_kinase_kinase"/>
</dbReference>
<dbReference type="SMART" id="SM00220">
    <property type="entry name" value="S_TKc"/>
    <property type="match status" value="1"/>
</dbReference>
<feature type="region of interest" description="Disordered" evidence="11">
    <location>
        <begin position="1"/>
        <end position="85"/>
    </location>
</feature>
<dbReference type="AlphaFoldDB" id="W1PED6"/>
<feature type="compositionally biased region" description="Low complexity" evidence="11">
    <location>
        <begin position="62"/>
        <end position="71"/>
    </location>
</feature>
<dbReference type="Proteomes" id="UP000017836">
    <property type="component" value="Unassembled WGS sequence"/>
</dbReference>
<dbReference type="PROSITE" id="PS50011">
    <property type="entry name" value="PROTEIN_KINASE_DOM"/>
    <property type="match status" value="1"/>
</dbReference>
<dbReference type="InterPro" id="IPR000719">
    <property type="entry name" value="Prot_kinase_dom"/>
</dbReference>
<feature type="compositionally biased region" description="Basic and acidic residues" evidence="11">
    <location>
        <begin position="47"/>
        <end position="60"/>
    </location>
</feature>
<keyword evidence="7 10" id="KW-0067">ATP-binding</keyword>
<protein>
    <recommendedName>
        <fullName evidence="2">mitogen-activated protein kinase kinase kinase</fullName>
        <ecNumber evidence="2">2.7.11.25</ecNumber>
    </recommendedName>
</protein>
<evidence type="ECO:0000259" key="12">
    <source>
        <dbReference type="PROSITE" id="PS50011"/>
    </source>
</evidence>
<comment type="catalytic activity">
    <reaction evidence="8">
        <text>L-threonyl-[protein] + ATP = O-phospho-L-threonyl-[protein] + ADP + H(+)</text>
        <dbReference type="Rhea" id="RHEA:46608"/>
        <dbReference type="Rhea" id="RHEA-COMP:11060"/>
        <dbReference type="Rhea" id="RHEA-COMP:11605"/>
        <dbReference type="ChEBI" id="CHEBI:15378"/>
        <dbReference type="ChEBI" id="CHEBI:30013"/>
        <dbReference type="ChEBI" id="CHEBI:30616"/>
        <dbReference type="ChEBI" id="CHEBI:61977"/>
        <dbReference type="ChEBI" id="CHEBI:456216"/>
        <dbReference type="EC" id="2.7.11.25"/>
    </reaction>
</comment>
<dbReference type="Gramene" id="ERN08302">
    <property type="protein sequence ID" value="ERN08302"/>
    <property type="gene ID" value="AMTR_s00156p00048240"/>
</dbReference>
<dbReference type="GO" id="GO:0004709">
    <property type="term" value="F:MAP kinase kinase kinase activity"/>
    <property type="evidence" value="ECO:0000318"/>
    <property type="project" value="GO_Central"/>
</dbReference>
<evidence type="ECO:0000256" key="1">
    <source>
        <dbReference type="ARBA" id="ARBA00006529"/>
    </source>
</evidence>
<feature type="region of interest" description="Disordered" evidence="11">
    <location>
        <begin position="131"/>
        <end position="175"/>
    </location>
</feature>
<comment type="similarity">
    <text evidence="1">Belongs to the protein kinase superfamily. STE Ser/Thr protein kinase family. MAP kinase kinase kinase subfamily.</text>
</comment>
<dbReference type="SUPFAM" id="SSF56112">
    <property type="entry name" value="Protein kinase-like (PK-like)"/>
    <property type="match status" value="1"/>
</dbReference>
<dbReference type="PANTHER" id="PTHR48016:SF29">
    <property type="entry name" value="MITOGEN-ACTIVATED PROTEIN KINASE KINASE KINASE 1-RELATED"/>
    <property type="match status" value="1"/>
</dbReference>
<feature type="region of interest" description="Disordered" evidence="11">
    <location>
        <begin position="213"/>
        <end position="258"/>
    </location>
</feature>
<keyword evidence="14" id="KW-1185">Reference proteome</keyword>
<evidence type="ECO:0000256" key="7">
    <source>
        <dbReference type="ARBA" id="ARBA00022840"/>
    </source>
</evidence>
<evidence type="ECO:0000256" key="9">
    <source>
        <dbReference type="ARBA" id="ARBA00048329"/>
    </source>
</evidence>
<feature type="region of interest" description="Disordered" evidence="11">
    <location>
        <begin position="387"/>
        <end position="412"/>
    </location>
</feature>
<dbReference type="OrthoDB" id="266718at2759"/>
<dbReference type="InterPro" id="IPR017441">
    <property type="entry name" value="Protein_kinase_ATP_BS"/>
</dbReference>
<name>W1PED6_AMBTC</name>
<evidence type="ECO:0000256" key="3">
    <source>
        <dbReference type="ARBA" id="ARBA00022527"/>
    </source>
</evidence>
<evidence type="ECO:0000256" key="8">
    <source>
        <dbReference type="ARBA" id="ARBA00047559"/>
    </source>
</evidence>
<dbReference type="Gene3D" id="1.10.510.10">
    <property type="entry name" value="Transferase(Phosphotransferase) domain 1"/>
    <property type="match status" value="1"/>
</dbReference>
<dbReference type="PROSITE" id="PS00108">
    <property type="entry name" value="PROTEIN_KINASE_ST"/>
    <property type="match status" value="1"/>
</dbReference>
<accession>W1PED6</accession>
<gene>
    <name evidence="13" type="ORF">AMTR_s00156p00048240</name>
</gene>
<evidence type="ECO:0000256" key="6">
    <source>
        <dbReference type="ARBA" id="ARBA00022777"/>
    </source>
</evidence>
<dbReference type="OMA" id="DPWEPAR"/>
<comment type="catalytic activity">
    <reaction evidence="9">
        <text>L-seryl-[protein] + ATP = O-phospho-L-seryl-[protein] + ADP + H(+)</text>
        <dbReference type="Rhea" id="RHEA:17989"/>
        <dbReference type="Rhea" id="RHEA-COMP:9863"/>
        <dbReference type="Rhea" id="RHEA-COMP:11604"/>
        <dbReference type="ChEBI" id="CHEBI:15378"/>
        <dbReference type="ChEBI" id="CHEBI:29999"/>
        <dbReference type="ChEBI" id="CHEBI:30616"/>
        <dbReference type="ChEBI" id="CHEBI:83421"/>
        <dbReference type="ChEBI" id="CHEBI:456216"/>
        <dbReference type="EC" id="2.7.11.25"/>
    </reaction>
</comment>
<dbReference type="Pfam" id="PF00069">
    <property type="entry name" value="Pkinase"/>
    <property type="match status" value="1"/>
</dbReference>
<dbReference type="InterPro" id="IPR008271">
    <property type="entry name" value="Ser/Thr_kinase_AS"/>
</dbReference>
<dbReference type="GO" id="GO:1902065">
    <property type="term" value="P:response to L-glutamate"/>
    <property type="evidence" value="ECO:0007669"/>
    <property type="project" value="UniProtKB-ARBA"/>
</dbReference>
<organism evidence="13 14">
    <name type="scientific">Amborella trichopoda</name>
    <dbReference type="NCBI Taxonomy" id="13333"/>
    <lineage>
        <taxon>Eukaryota</taxon>
        <taxon>Viridiplantae</taxon>
        <taxon>Streptophyta</taxon>
        <taxon>Embryophyta</taxon>
        <taxon>Tracheophyta</taxon>
        <taxon>Spermatophyta</taxon>
        <taxon>Magnoliopsida</taxon>
        <taxon>Amborellales</taxon>
        <taxon>Amborellaceae</taxon>
        <taxon>Amborella</taxon>
    </lineage>
</organism>
<dbReference type="KEGG" id="atr:18995743"/>
<feature type="binding site" evidence="10">
    <location>
        <position position="491"/>
    </location>
    <ligand>
        <name>ATP</name>
        <dbReference type="ChEBI" id="CHEBI:30616"/>
    </ligand>
</feature>
<dbReference type="FunFam" id="1.10.510.10:FF:000359">
    <property type="entry name" value="Mitogen-activated protein kinase 1, putative, expressed"/>
    <property type="match status" value="1"/>
</dbReference>
<sequence>MLPRLFRRSGDRRSGEGGDRRSSVGGDSRTAPPMDQSPTTRRSRTQPRLDRRNAVKHIDYEASASASTSTSPDSGSGLRTRSLDLEPRYGGEMSFRVVGGVDGELDKICSHLGLSGPDDFSIPRAAWEARKARSSSDLFPRSRLREDSSDAVGSPRDSSVSDLKESDGTAGVSNEFVSEQRSRVSDALGVDSDASLNELVNYSLIGLPAENSTVSAAPNEKSGLPGSPDLNDKSRVLNGRANSRVSGDKPRVSGLHDETRKTGNRKFFWLADSIRNSMVSRSSEVIENSGVSGDNHGVSGPQDEIMRTGKPKSLSLEDGIVNSMVSRSLEVINNSKGLVENSRVSGIKGIRPPMLARPPTMSLPVVVDNFSSTWDIIRSLAPVEEEASPAVRGGGWESEEDVREEEKLEEERFGARVGETDLTTASCSFSTSNDDDSSSTSTTTEGMYVISPHGRFRRGIKSWIRGGLLGSGSFGTVYEGISDDGFFFAVKEVSLLDQGSKAQQCILQLEQEIALLSQFEHDNIVQYYGTDKEEQKLYIFLELATKGSLQKLYENYHLRDSQVLVYTRQILNGLKYLHDRHVMHRDIKCANILVDANGHVKLADFGLAKQTSKLNELKSCKGSAYWMAPEVVNPRKTYSFAADIWSLGCTVLEMLTRQVPYSELEWTQAIFKIGRGEPPPIPNSLSVDARNFIQQCLQVDPEKRPSAAELLEHPFVQRTLSLSAGSGTSRDNMIGDLRSHRSA</sequence>
<dbReference type="EC" id="2.7.11.25" evidence="2"/>
<evidence type="ECO:0000313" key="13">
    <source>
        <dbReference type="EMBL" id="ERN08302.1"/>
    </source>
</evidence>
<dbReference type="PROSITE" id="PS00107">
    <property type="entry name" value="PROTEIN_KINASE_ATP"/>
    <property type="match status" value="1"/>
</dbReference>
<evidence type="ECO:0000256" key="2">
    <source>
        <dbReference type="ARBA" id="ARBA00012406"/>
    </source>
</evidence>
<keyword evidence="5 10" id="KW-0547">Nucleotide-binding</keyword>
<dbReference type="GO" id="GO:0000165">
    <property type="term" value="P:MAPK cascade"/>
    <property type="evidence" value="ECO:0000318"/>
    <property type="project" value="GO_Central"/>
</dbReference>
<proteinExistence type="inferred from homology"/>
<keyword evidence="4" id="KW-0808">Transferase</keyword>
<dbReference type="EMBL" id="KI393527">
    <property type="protein sequence ID" value="ERN08302.1"/>
    <property type="molecule type" value="Genomic_DNA"/>
</dbReference>
<feature type="compositionally biased region" description="Low complexity" evidence="11">
    <location>
        <begin position="426"/>
        <end position="444"/>
    </location>
</feature>